<dbReference type="SUPFAM" id="SSF52540">
    <property type="entry name" value="P-loop containing nucleoside triphosphate hydrolases"/>
    <property type="match status" value="1"/>
</dbReference>
<feature type="non-terminal residue" evidence="3">
    <location>
        <position position="102"/>
    </location>
</feature>
<dbReference type="GO" id="GO:0006952">
    <property type="term" value="P:defense response"/>
    <property type="evidence" value="ECO:0007669"/>
    <property type="project" value="UniProtKB-KW"/>
</dbReference>
<dbReference type="InterPro" id="IPR027417">
    <property type="entry name" value="P-loop_NTPase"/>
</dbReference>
<comment type="caution">
    <text evidence="3">The sequence shown here is derived from an EMBL/GenBank/DDBJ whole genome shotgun (WGS) entry which is preliminary data.</text>
</comment>
<dbReference type="GO" id="GO:0043531">
    <property type="term" value="F:ADP binding"/>
    <property type="evidence" value="ECO:0007669"/>
    <property type="project" value="InterPro"/>
</dbReference>
<name>A0A392QZI6_9FABA</name>
<evidence type="ECO:0000259" key="2">
    <source>
        <dbReference type="Pfam" id="PF00931"/>
    </source>
</evidence>
<proteinExistence type="predicted"/>
<keyword evidence="4" id="KW-1185">Reference proteome</keyword>
<evidence type="ECO:0000313" key="4">
    <source>
        <dbReference type="Proteomes" id="UP000265520"/>
    </source>
</evidence>
<dbReference type="PANTHER" id="PTHR36766:SF40">
    <property type="entry name" value="DISEASE RESISTANCE PROTEIN RGA3"/>
    <property type="match status" value="1"/>
</dbReference>
<reference evidence="3 4" key="1">
    <citation type="journal article" date="2018" name="Front. Plant Sci.">
        <title>Red Clover (Trifolium pratense) and Zigzag Clover (T. medium) - A Picture of Genomic Similarities and Differences.</title>
        <authorList>
            <person name="Dluhosova J."/>
            <person name="Istvanek J."/>
            <person name="Nedelnik J."/>
            <person name="Repkova J."/>
        </authorList>
    </citation>
    <scope>NUCLEOTIDE SEQUENCE [LARGE SCALE GENOMIC DNA]</scope>
    <source>
        <strain evidence="4">cv. 10/8</strain>
        <tissue evidence="3">Leaf</tissue>
    </source>
</reference>
<keyword evidence="1" id="KW-0611">Plant defense</keyword>
<dbReference type="Pfam" id="PF00931">
    <property type="entry name" value="NB-ARC"/>
    <property type="match status" value="1"/>
</dbReference>
<dbReference type="InterPro" id="IPR002182">
    <property type="entry name" value="NB-ARC"/>
</dbReference>
<dbReference type="PANTHER" id="PTHR36766">
    <property type="entry name" value="PLANT BROAD-SPECTRUM MILDEW RESISTANCE PROTEIN RPW8"/>
    <property type="match status" value="1"/>
</dbReference>
<feature type="domain" description="NB-ARC" evidence="2">
    <location>
        <begin position="40"/>
        <end position="100"/>
    </location>
</feature>
<protein>
    <submittedName>
        <fullName evidence="3">CC-NBS-LRR resistance protein</fullName>
    </submittedName>
</protein>
<dbReference type="Gene3D" id="3.40.50.300">
    <property type="entry name" value="P-loop containing nucleotide triphosphate hydrolases"/>
    <property type="match status" value="1"/>
</dbReference>
<accession>A0A392QZI6</accession>
<evidence type="ECO:0000313" key="3">
    <source>
        <dbReference type="EMBL" id="MCI29272.1"/>
    </source>
</evidence>
<organism evidence="3 4">
    <name type="scientific">Trifolium medium</name>
    <dbReference type="NCBI Taxonomy" id="97028"/>
    <lineage>
        <taxon>Eukaryota</taxon>
        <taxon>Viridiplantae</taxon>
        <taxon>Streptophyta</taxon>
        <taxon>Embryophyta</taxon>
        <taxon>Tracheophyta</taxon>
        <taxon>Spermatophyta</taxon>
        <taxon>Magnoliopsida</taxon>
        <taxon>eudicotyledons</taxon>
        <taxon>Gunneridae</taxon>
        <taxon>Pentapetalae</taxon>
        <taxon>rosids</taxon>
        <taxon>fabids</taxon>
        <taxon>Fabales</taxon>
        <taxon>Fabaceae</taxon>
        <taxon>Papilionoideae</taxon>
        <taxon>50 kb inversion clade</taxon>
        <taxon>NPAAA clade</taxon>
        <taxon>Hologalegina</taxon>
        <taxon>IRL clade</taxon>
        <taxon>Trifolieae</taxon>
        <taxon>Trifolium</taxon>
    </lineage>
</organism>
<dbReference type="Proteomes" id="UP000265520">
    <property type="component" value="Unassembled WGS sequence"/>
</dbReference>
<dbReference type="EMBL" id="LXQA010171382">
    <property type="protein sequence ID" value="MCI29272.1"/>
    <property type="molecule type" value="Genomic_DNA"/>
</dbReference>
<evidence type="ECO:0000256" key="1">
    <source>
        <dbReference type="ARBA" id="ARBA00022821"/>
    </source>
</evidence>
<sequence>MLGLKKGTCVSNEGGVGRELTERLPTTSLVDESCKYGRDGDKEEIVKFLLSDIDSGNQAPIISIVGLGGMGKTTLAQLVYNDHRMQQHFELKTWVYVSEPFD</sequence>
<dbReference type="AlphaFoldDB" id="A0A392QZI6"/>